<comment type="caution">
    <text evidence="4">The sequence shown here is derived from an EMBL/GenBank/DDBJ whole genome shotgun (WGS) entry which is preliminary data.</text>
</comment>
<name>A0AAU9LH31_9ASTR</name>
<dbReference type="InterPro" id="IPR008493">
    <property type="entry name" value="Hikeshi-like_N"/>
</dbReference>
<evidence type="ECO:0008006" key="6">
    <source>
        <dbReference type="Google" id="ProtNLM"/>
    </source>
</evidence>
<dbReference type="GO" id="GO:0006606">
    <property type="term" value="P:protein import into nucleus"/>
    <property type="evidence" value="ECO:0007669"/>
    <property type="project" value="TreeGrafter"/>
</dbReference>
<reference evidence="4 5" key="1">
    <citation type="submission" date="2022-01" db="EMBL/GenBank/DDBJ databases">
        <authorList>
            <person name="Xiong W."/>
            <person name="Schranz E."/>
        </authorList>
    </citation>
    <scope>NUCLEOTIDE SEQUENCE [LARGE SCALE GENOMIC DNA]</scope>
</reference>
<evidence type="ECO:0000259" key="2">
    <source>
        <dbReference type="Pfam" id="PF05603"/>
    </source>
</evidence>
<feature type="domain" description="Hikeshi-like C-terminal" evidence="3">
    <location>
        <begin position="127"/>
        <end position="178"/>
    </location>
</feature>
<comment type="similarity">
    <text evidence="1">Belongs to the OPI10 family.</text>
</comment>
<feature type="domain" description="Hikeshi-like N-terminal" evidence="2">
    <location>
        <begin position="26"/>
        <end position="114"/>
    </location>
</feature>
<dbReference type="PANTHER" id="PTHR12925:SF0">
    <property type="entry name" value="PROTEIN HIKESHI"/>
    <property type="match status" value="1"/>
</dbReference>
<dbReference type="GO" id="GO:0005634">
    <property type="term" value="C:nucleus"/>
    <property type="evidence" value="ECO:0007669"/>
    <property type="project" value="TreeGrafter"/>
</dbReference>
<protein>
    <recommendedName>
        <fullName evidence="6">Hikeshi-like domain-containing protein</fullName>
    </recommendedName>
</protein>
<dbReference type="InterPro" id="IPR048364">
    <property type="entry name" value="Hikeshi-like_C"/>
</dbReference>
<evidence type="ECO:0000313" key="5">
    <source>
        <dbReference type="Proteomes" id="UP001157418"/>
    </source>
</evidence>
<sequence>MSVSKVYMGHHHPFRLIPPTPKSFAGEAYDSIHQLCIFLLNSFNLPPDKALVVHILSHDFPFQFVGVVTVTHHSAIFSLIWPDLGGEELQKELTTLNVSTLSEKIGIFVEHLASLLSLDMASEKRIDRLAVKVGENLFNFIQSFYGVDGSKLTVPMDILDRWFKKFQEWAKRDPEYLKGFAT</sequence>
<evidence type="ECO:0000256" key="1">
    <source>
        <dbReference type="ARBA" id="ARBA00006623"/>
    </source>
</evidence>
<keyword evidence="5" id="KW-1185">Reference proteome</keyword>
<dbReference type="GO" id="GO:0061608">
    <property type="term" value="F:nuclear import signal receptor activity"/>
    <property type="evidence" value="ECO:0007669"/>
    <property type="project" value="TreeGrafter"/>
</dbReference>
<dbReference type="InterPro" id="IPR031318">
    <property type="entry name" value="OPI10"/>
</dbReference>
<gene>
    <name evidence="4" type="ORF">LVIROSA_LOCUS399</name>
</gene>
<dbReference type="EMBL" id="CAKMRJ010000001">
    <property type="protein sequence ID" value="CAH1412379.1"/>
    <property type="molecule type" value="Genomic_DNA"/>
</dbReference>
<proteinExistence type="inferred from homology"/>
<evidence type="ECO:0000259" key="3">
    <source>
        <dbReference type="Pfam" id="PF21057"/>
    </source>
</evidence>
<dbReference type="GO" id="GO:0005829">
    <property type="term" value="C:cytosol"/>
    <property type="evidence" value="ECO:0007669"/>
    <property type="project" value="TreeGrafter"/>
</dbReference>
<organism evidence="4 5">
    <name type="scientific">Lactuca virosa</name>
    <dbReference type="NCBI Taxonomy" id="75947"/>
    <lineage>
        <taxon>Eukaryota</taxon>
        <taxon>Viridiplantae</taxon>
        <taxon>Streptophyta</taxon>
        <taxon>Embryophyta</taxon>
        <taxon>Tracheophyta</taxon>
        <taxon>Spermatophyta</taxon>
        <taxon>Magnoliopsida</taxon>
        <taxon>eudicotyledons</taxon>
        <taxon>Gunneridae</taxon>
        <taxon>Pentapetalae</taxon>
        <taxon>asterids</taxon>
        <taxon>campanulids</taxon>
        <taxon>Asterales</taxon>
        <taxon>Asteraceae</taxon>
        <taxon>Cichorioideae</taxon>
        <taxon>Cichorieae</taxon>
        <taxon>Lactucinae</taxon>
        <taxon>Lactuca</taxon>
    </lineage>
</organism>
<evidence type="ECO:0000313" key="4">
    <source>
        <dbReference type="EMBL" id="CAH1412379.1"/>
    </source>
</evidence>
<dbReference type="Pfam" id="PF05603">
    <property type="entry name" value="Hikeshi-like_N"/>
    <property type="match status" value="1"/>
</dbReference>
<dbReference type="PANTHER" id="PTHR12925">
    <property type="entry name" value="HIKESHI FAMILY MEMBER"/>
    <property type="match status" value="1"/>
</dbReference>
<dbReference type="AlphaFoldDB" id="A0AAU9LH31"/>
<dbReference type="Proteomes" id="UP001157418">
    <property type="component" value="Unassembled WGS sequence"/>
</dbReference>
<accession>A0AAU9LH31</accession>
<dbReference type="Pfam" id="PF21057">
    <property type="entry name" value="Hikeshi-like_C"/>
    <property type="match status" value="1"/>
</dbReference>